<evidence type="ECO:0000313" key="8">
    <source>
        <dbReference type="EMBL" id="OMJ74464.1"/>
    </source>
</evidence>
<evidence type="ECO:0000256" key="4">
    <source>
        <dbReference type="ARBA" id="ARBA00022801"/>
    </source>
</evidence>
<keyword evidence="3" id="KW-0064">Aspartyl protease</keyword>
<evidence type="ECO:0000256" key="2">
    <source>
        <dbReference type="ARBA" id="ARBA00022670"/>
    </source>
</evidence>
<dbReference type="InterPro" id="IPR033121">
    <property type="entry name" value="PEPTIDASE_A1"/>
</dbReference>
<comment type="similarity">
    <text evidence="1">Belongs to the peptidase A1 family.</text>
</comment>
<accession>A0A1R2BCI0</accession>
<dbReference type="InterPro" id="IPR021109">
    <property type="entry name" value="Peptidase_aspartic_dom_sf"/>
</dbReference>
<dbReference type="Gene3D" id="2.40.70.10">
    <property type="entry name" value="Acid Proteases"/>
    <property type="match status" value="2"/>
</dbReference>
<keyword evidence="5" id="KW-1133">Transmembrane helix</keyword>
<feature type="chain" id="PRO_5013272144" description="Peptidase A1 domain-containing protein" evidence="6">
    <location>
        <begin position="22"/>
        <end position="372"/>
    </location>
</feature>
<dbReference type="SUPFAM" id="SSF50630">
    <property type="entry name" value="Acid proteases"/>
    <property type="match status" value="1"/>
</dbReference>
<keyword evidence="4" id="KW-0378">Hydrolase</keyword>
<gene>
    <name evidence="8" type="ORF">SteCoe_26587</name>
</gene>
<dbReference type="PANTHER" id="PTHR47966">
    <property type="entry name" value="BETA-SITE APP-CLEAVING ENZYME, ISOFORM A-RELATED"/>
    <property type="match status" value="1"/>
</dbReference>
<dbReference type="Proteomes" id="UP000187209">
    <property type="component" value="Unassembled WGS sequence"/>
</dbReference>
<dbReference type="EMBL" id="MPUH01000749">
    <property type="protein sequence ID" value="OMJ74464.1"/>
    <property type="molecule type" value="Genomic_DNA"/>
</dbReference>
<dbReference type="PANTHER" id="PTHR47966:SF51">
    <property type="entry name" value="BETA-SITE APP-CLEAVING ENZYME, ISOFORM A-RELATED"/>
    <property type="match status" value="1"/>
</dbReference>
<keyword evidence="9" id="KW-1185">Reference proteome</keyword>
<evidence type="ECO:0000313" key="9">
    <source>
        <dbReference type="Proteomes" id="UP000187209"/>
    </source>
</evidence>
<proteinExistence type="inferred from homology"/>
<evidence type="ECO:0000256" key="1">
    <source>
        <dbReference type="ARBA" id="ARBA00007447"/>
    </source>
</evidence>
<dbReference type="GO" id="GO:0004190">
    <property type="term" value="F:aspartic-type endopeptidase activity"/>
    <property type="evidence" value="ECO:0007669"/>
    <property type="project" value="UniProtKB-KW"/>
</dbReference>
<evidence type="ECO:0000256" key="3">
    <source>
        <dbReference type="ARBA" id="ARBA00022750"/>
    </source>
</evidence>
<evidence type="ECO:0000256" key="6">
    <source>
        <dbReference type="SAM" id="SignalP"/>
    </source>
</evidence>
<protein>
    <recommendedName>
        <fullName evidence="7">Peptidase A1 domain-containing protein</fullName>
    </recommendedName>
</protein>
<feature type="signal peptide" evidence="6">
    <location>
        <begin position="1"/>
        <end position="21"/>
    </location>
</feature>
<keyword evidence="6" id="KW-0732">Signal</keyword>
<feature type="transmembrane region" description="Helical" evidence="5">
    <location>
        <begin position="336"/>
        <end position="358"/>
    </location>
</feature>
<organism evidence="8 9">
    <name type="scientific">Stentor coeruleus</name>
    <dbReference type="NCBI Taxonomy" id="5963"/>
    <lineage>
        <taxon>Eukaryota</taxon>
        <taxon>Sar</taxon>
        <taxon>Alveolata</taxon>
        <taxon>Ciliophora</taxon>
        <taxon>Postciliodesmatophora</taxon>
        <taxon>Heterotrichea</taxon>
        <taxon>Heterotrichida</taxon>
        <taxon>Stentoridae</taxon>
        <taxon>Stentor</taxon>
    </lineage>
</organism>
<dbReference type="GO" id="GO:0006508">
    <property type="term" value="P:proteolysis"/>
    <property type="evidence" value="ECO:0007669"/>
    <property type="project" value="UniProtKB-KW"/>
</dbReference>
<keyword evidence="5" id="KW-0812">Transmembrane</keyword>
<sequence length="372" mass="42496">MAYLIFVLGLVASVPLKFVKQSELGKNIKMHDCDTVLDDSSGYLAATFYVGTPEVAVDMFLSLNNSAFSIPFDEKEGSSRYSMSTSSTLTNVKEGTLSNLKGFTGKDVVSFNDLTVKDQEIFITNYTDNYGVIGLDLDTDVVKKTFVHRLYSTSVISDAVFSVNLRDMEFKVGDYNAGNYEDNDFHSLSAKDGWTFKLSEVDFYGNLGGLSSSVKFDFTQELIWCDSSQLYLFESYIELFYGYKKKNGRYYASCNEEDIDDFLRLDFVIQNENIYIYPRSYINYSKGTCEFLISSESSDTWILGKPLFKEYLAFFDVDREDVYLYRFNDTSFFSSYTFYILLACSIITTAAVIATKYIKGRRNNNYGYMRIS</sequence>
<dbReference type="InterPro" id="IPR001461">
    <property type="entry name" value="Aspartic_peptidase_A1"/>
</dbReference>
<keyword evidence="2" id="KW-0645">Protease</keyword>
<reference evidence="8 9" key="1">
    <citation type="submission" date="2016-11" db="EMBL/GenBank/DDBJ databases">
        <title>The macronuclear genome of Stentor coeruleus: a giant cell with tiny introns.</title>
        <authorList>
            <person name="Slabodnick M."/>
            <person name="Ruby J.G."/>
            <person name="Reiff S.B."/>
            <person name="Swart E.C."/>
            <person name="Gosai S."/>
            <person name="Prabakaran S."/>
            <person name="Witkowska E."/>
            <person name="Larue G.E."/>
            <person name="Fisher S."/>
            <person name="Freeman R.M."/>
            <person name="Gunawardena J."/>
            <person name="Chu W."/>
            <person name="Stover N.A."/>
            <person name="Gregory B.D."/>
            <person name="Nowacki M."/>
            <person name="Derisi J."/>
            <person name="Roy S.W."/>
            <person name="Marshall W.F."/>
            <person name="Sood P."/>
        </authorList>
    </citation>
    <scope>NUCLEOTIDE SEQUENCE [LARGE SCALE GENOMIC DNA]</scope>
    <source>
        <strain evidence="8">WM001</strain>
    </source>
</reference>
<keyword evidence="5" id="KW-0472">Membrane</keyword>
<comment type="caution">
    <text evidence="8">The sequence shown here is derived from an EMBL/GenBank/DDBJ whole genome shotgun (WGS) entry which is preliminary data.</text>
</comment>
<dbReference type="AlphaFoldDB" id="A0A1R2BCI0"/>
<name>A0A1R2BCI0_9CILI</name>
<evidence type="ECO:0000256" key="5">
    <source>
        <dbReference type="SAM" id="Phobius"/>
    </source>
</evidence>
<evidence type="ECO:0000259" key="7">
    <source>
        <dbReference type="PROSITE" id="PS51767"/>
    </source>
</evidence>
<dbReference type="Pfam" id="PF00026">
    <property type="entry name" value="Asp"/>
    <property type="match status" value="1"/>
</dbReference>
<dbReference type="PROSITE" id="PS51767">
    <property type="entry name" value="PEPTIDASE_A1"/>
    <property type="match status" value="1"/>
</dbReference>
<feature type="domain" description="Peptidase A1" evidence="7">
    <location>
        <begin position="44"/>
        <end position="325"/>
    </location>
</feature>